<dbReference type="SUPFAM" id="SSF55874">
    <property type="entry name" value="ATPase domain of HSP90 chaperone/DNA topoisomerase II/histidine kinase"/>
    <property type="match status" value="1"/>
</dbReference>
<keyword evidence="3" id="KW-0418">Kinase</keyword>
<comment type="caution">
    <text evidence="3">The sequence shown here is derived from an EMBL/GenBank/DDBJ whole genome shotgun (WGS) entry which is preliminary data.</text>
</comment>
<keyword evidence="1" id="KW-0472">Membrane</keyword>
<dbReference type="PANTHER" id="PTHR34220">
    <property type="entry name" value="SENSOR HISTIDINE KINASE YPDA"/>
    <property type="match status" value="1"/>
</dbReference>
<evidence type="ECO:0000256" key="1">
    <source>
        <dbReference type="SAM" id="Phobius"/>
    </source>
</evidence>
<dbReference type="AlphaFoldDB" id="A0A443YPN9"/>
<accession>A0A443YPN9</accession>
<dbReference type="InterPro" id="IPR010559">
    <property type="entry name" value="Sig_transdc_His_kin_internal"/>
</dbReference>
<feature type="transmembrane region" description="Helical" evidence="1">
    <location>
        <begin position="38"/>
        <end position="63"/>
    </location>
</feature>
<reference evidence="3 4" key="1">
    <citation type="submission" date="2018-06" db="EMBL/GenBank/DDBJ databases">
        <title>Pedobacter endophyticus sp. nov., an endophytic bacterium isolated from a leaf of Triticum aestivum.</title>
        <authorList>
            <person name="Zhang L."/>
        </authorList>
    </citation>
    <scope>NUCLEOTIDE SEQUENCE [LARGE SCALE GENOMIC DNA]</scope>
    <source>
        <strain evidence="3 4">CM134L-2</strain>
    </source>
</reference>
<dbReference type="EMBL" id="SAYW01000005">
    <property type="protein sequence ID" value="RWU05750.1"/>
    <property type="molecule type" value="Genomic_DNA"/>
</dbReference>
<keyword evidence="1" id="KW-0812">Transmembrane</keyword>
<organism evidence="3 4">
    <name type="scientific">Pedobacter chitinilyticus</name>
    <dbReference type="NCBI Taxonomy" id="2233776"/>
    <lineage>
        <taxon>Bacteria</taxon>
        <taxon>Pseudomonadati</taxon>
        <taxon>Bacteroidota</taxon>
        <taxon>Sphingobacteriia</taxon>
        <taxon>Sphingobacteriales</taxon>
        <taxon>Sphingobacteriaceae</taxon>
        <taxon>Pedobacter</taxon>
    </lineage>
</organism>
<dbReference type="RefSeq" id="WP_113648509.1">
    <property type="nucleotide sequence ID" value="NZ_QMHN01000005.1"/>
</dbReference>
<name>A0A443YPN9_9SPHI</name>
<protein>
    <submittedName>
        <fullName evidence="3">Histidine kinase</fullName>
    </submittedName>
</protein>
<feature type="domain" description="Signal transduction histidine kinase internal region" evidence="2">
    <location>
        <begin position="162"/>
        <end position="233"/>
    </location>
</feature>
<keyword evidence="4" id="KW-1185">Reference proteome</keyword>
<feature type="transmembrane region" description="Helical" evidence="1">
    <location>
        <begin position="119"/>
        <end position="141"/>
    </location>
</feature>
<dbReference type="GO" id="GO:0000155">
    <property type="term" value="F:phosphorelay sensor kinase activity"/>
    <property type="evidence" value="ECO:0007669"/>
    <property type="project" value="InterPro"/>
</dbReference>
<sequence length="347" mass="40585">MKKSHFVYFHIGYWIILWLKELLFGFQTYNIDELTFSSVASVLTVKLIILIFPLCIFYTNFLLLVPKLVKAKRIFLYILSVFALFLILAPVHHYVYAIILPQKFGWYSYAYLDKLNFWLSFQTLIFENYVYVFFSLAISYVNAFFETQQKQEALEKEQAITELAYLKSQINPHFLFNTLNDIYALTYQQAKEATEAVLKLSALLRYMLKESNDKFALIGKEIDYLKNVIELFEIGQKGNAFIHLEIKGSVDQQQIAPLILINFVENAFKHGVINDPENPIQIMMSITADHLDFKVLNKKNHDQKDQTGGIGLTNVQRRLALIYPEKYQLQIMDENDTFTVTLKLNWT</sequence>
<evidence type="ECO:0000313" key="4">
    <source>
        <dbReference type="Proteomes" id="UP000284120"/>
    </source>
</evidence>
<dbReference type="PANTHER" id="PTHR34220:SF7">
    <property type="entry name" value="SENSOR HISTIDINE KINASE YPDA"/>
    <property type="match status" value="1"/>
</dbReference>
<proteinExistence type="predicted"/>
<dbReference type="GO" id="GO:0016020">
    <property type="term" value="C:membrane"/>
    <property type="evidence" value="ECO:0007669"/>
    <property type="project" value="InterPro"/>
</dbReference>
<dbReference type="InterPro" id="IPR036890">
    <property type="entry name" value="HATPase_C_sf"/>
</dbReference>
<evidence type="ECO:0000313" key="3">
    <source>
        <dbReference type="EMBL" id="RWU05750.1"/>
    </source>
</evidence>
<dbReference type="Gene3D" id="3.30.565.10">
    <property type="entry name" value="Histidine kinase-like ATPase, C-terminal domain"/>
    <property type="match status" value="1"/>
</dbReference>
<dbReference type="Proteomes" id="UP000284120">
    <property type="component" value="Unassembled WGS sequence"/>
</dbReference>
<dbReference type="Pfam" id="PF06580">
    <property type="entry name" value="His_kinase"/>
    <property type="match status" value="1"/>
</dbReference>
<dbReference type="OrthoDB" id="9809908at2"/>
<dbReference type="InterPro" id="IPR050640">
    <property type="entry name" value="Bact_2-comp_sensor_kinase"/>
</dbReference>
<gene>
    <name evidence="3" type="ORF">DPV69_16585</name>
</gene>
<evidence type="ECO:0000259" key="2">
    <source>
        <dbReference type="Pfam" id="PF06580"/>
    </source>
</evidence>
<feature type="transmembrane region" description="Helical" evidence="1">
    <location>
        <begin position="7"/>
        <end position="26"/>
    </location>
</feature>
<keyword evidence="1" id="KW-1133">Transmembrane helix</keyword>
<feature type="transmembrane region" description="Helical" evidence="1">
    <location>
        <begin position="75"/>
        <end position="99"/>
    </location>
</feature>
<keyword evidence="3" id="KW-0808">Transferase</keyword>